<name>A0AAD1UHQ8_EUPCR</name>
<evidence type="ECO:0000313" key="3">
    <source>
        <dbReference type="Proteomes" id="UP001295684"/>
    </source>
</evidence>
<feature type="region of interest" description="Disordered" evidence="1">
    <location>
        <begin position="117"/>
        <end position="142"/>
    </location>
</feature>
<dbReference type="Proteomes" id="UP001295684">
    <property type="component" value="Unassembled WGS sequence"/>
</dbReference>
<sequence length="323" mass="38554">MANPLFGEEQLDPMFNSTYFYKQEEGYECKCPNRAGSDKKPSKRRISQKDSHLLISTATKTQNNDMNDPTMKENKSTQNLAKTKPIFRKMAEKCPKSNIKPRKMLRNQPGQEVMKIPSKIEEQSKEEEKSLSNKEMKHHEKEPLSLRKDVVYKTLIRSLKRRVTEKCDLSLQKGWSKCDKEKAYFSEVDKLFLESYSTFFPTEQNRNIIELITDREFMRVDKFNVFNKENTKIYLCLLIIPEVIKPYLKNQKRRCQHKLIYDCLYKYSHKKLDKLLQSEFFSFLFKQYVDSGDFERMLQQDKTLEKHRDAYKQACEYFLSKIN</sequence>
<dbReference type="AlphaFoldDB" id="A0AAD1UHQ8"/>
<feature type="compositionally biased region" description="Basic and acidic residues" evidence="1">
    <location>
        <begin position="118"/>
        <end position="142"/>
    </location>
</feature>
<comment type="caution">
    <text evidence="2">The sequence shown here is derived from an EMBL/GenBank/DDBJ whole genome shotgun (WGS) entry which is preliminary data.</text>
</comment>
<feature type="compositionally biased region" description="Polar residues" evidence="1">
    <location>
        <begin position="54"/>
        <end position="67"/>
    </location>
</feature>
<accession>A0AAD1UHQ8</accession>
<gene>
    <name evidence="2" type="ORF">ECRASSUSDP1_LOCUS10296</name>
</gene>
<feature type="region of interest" description="Disordered" evidence="1">
    <location>
        <begin position="31"/>
        <end position="79"/>
    </location>
</feature>
<evidence type="ECO:0000313" key="2">
    <source>
        <dbReference type="EMBL" id="CAI2368999.1"/>
    </source>
</evidence>
<proteinExistence type="predicted"/>
<keyword evidence="3" id="KW-1185">Reference proteome</keyword>
<dbReference type="EMBL" id="CAMPGE010010145">
    <property type="protein sequence ID" value="CAI2368999.1"/>
    <property type="molecule type" value="Genomic_DNA"/>
</dbReference>
<protein>
    <submittedName>
        <fullName evidence="2">Uncharacterized protein</fullName>
    </submittedName>
</protein>
<evidence type="ECO:0000256" key="1">
    <source>
        <dbReference type="SAM" id="MobiDB-lite"/>
    </source>
</evidence>
<reference evidence="2" key="1">
    <citation type="submission" date="2023-07" db="EMBL/GenBank/DDBJ databases">
        <authorList>
            <consortium name="AG Swart"/>
            <person name="Singh M."/>
            <person name="Singh A."/>
            <person name="Seah K."/>
            <person name="Emmerich C."/>
        </authorList>
    </citation>
    <scope>NUCLEOTIDE SEQUENCE</scope>
    <source>
        <strain evidence="2">DP1</strain>
    </source>
</reference>
<organism evidence="2 3">
    <name type="scientific">Euplotes crassus</name>
    <dbReference type="NCBI Taxonomy" id="5936"/>
    <lineage>
        <taxon>Eukaryota</taxon>
        <taxon>Sar</taxon>
        <taxon>Alveolata</taxon>
        <taxon>Ciliophora</taxon>
        <taxon>Intramacronucleata</taxon>
        <taxon>Spirotrichea</taxon>
        <taxon>Hypotrichia</taxon>
        <taxon>Euplotida</taxon>
        <taxon>Euplotidae</taxon>
        <taxon>Moneuplotes</taxon>
    </lineage>
</organism>